<comment type="caution">
    <text evidence="2">The sequence shown here is derived from an EMBL/GenBank/DDBJ whole genome shotgun (WGS) entry which is preliminary data.</text>
</comment>
<evidence type="ECO:0000313" key="2">
    <source>
        <dbReference type="EMBL" id="PHV68153.1"/>
    </source>
</evidence>
<name>A0A2G3PQZ6_WILMA</name>
<protein>
    <submittedName>
        <fullName evidence="2">3-methyladenine DNA glycosylase</fullName>
    </submittedName>
</protein>
<dbReference type="AlphaFoldDB" id="A0A2G3PQZ6"/>
<dbReference type="RefSeq" id="WP_099381308.1">
    <property type="nucleotide sequence ID" value="NZ_PEBD01000004.1"/>
</dbReference>
<organism evidence="2 3">
    <name type="scientific">Williamsia marianensis</name>
    <dbReference type="NCBI Taxonomy" id="85044"/>
    <lineage>
        <taxon>Bacteria</taxon>
        <taxon>Bacillati</taxon>
        <taxon>Actinomycetota</taxon>
        <taxon>Actinomycetes</taxon>
        <taxon>Mycobacteriales</taxon>
        <taxon>Nocardiaceae</taxon>
        <taxon>Williamsia</taxon>
    </lineage>
</organism>
<reference evidence="2 3" key="1">
    <citation type="submission" date="2017-10" db="EMBL/GenBank/DDBJ databases">
        <title>The draft genome sequence of Williamsia sp. BULT 1.1 isolated from the semi-arid grassland soils from South Africa.</title>
        <authorList>
            <person name="Kabwe M.H."/>
            <person name="Govender N."/>
            <person name="Mutseka Lunga P."/>
            <person name="Vikram S."/>
            <person name="Makhalanyane T.P."/>
        </authorList>
    </citation>
    <scope>NUCLEOTIDE SEQUENCE [LARGE SCALE GENOMIC DNA]</scope>
    <source>
        <strain evidence="2 3">BULT 1.1</strain>
    </source>
</reference>
<dbReference type="InterPro" id="IPR011257">
    <property type="entry name" value="DNA_glycosylase"/>
</dbReference>
<sequence length="302" mass="33608">MSIVGPGEISPGPTHLSREWIPRGPLNIRATLSLHRRGSSDPSFKYAPNGSIWRAIHTPDGPGTLAVSRSGNSVLGRAWGPGAEWLLDQMPQMLGSEDNADEFVAHHDVIAGLAHQGQGLRIGRTDRVWEALAAAVLEQKVTGREAWRAWRYIVRKYGEPAPGSPSMKVPPPQQVWREIPQWEWHASGAEPARRKTIVRAAGYDVERKADKLHLLQGVGPWTAAETRVRAVGDADAVPVGDYHIPSQVGHTLIGAAIDDDRMLELLEPYAGHRYRVIRLIELYMPMPARRGPRMYTRDYRNM</sequence>
<dbReference type="Gene3D" id="1.10.340.30">
    <property type="entry name" value="Hypothetical protein, domain 2"/>
    <property type="match status" value="1"/>
</dbReference>
<feature type="region of interest" description="Disordered" evidence="1">
    <location>
        <begin position="1"/>
        <end position="20"/>
    </location>
</feature>
<gene>
    <name evidence="2" type="ORF">CSW57_02530</name>
</gene>
<dbReference type="Proteomes" id="UP000225108">
    <property type="component" value="Unassembled WGS sequence"/>
</dbReference>
<dbReference type="GO" id="GO:0006281">
    <property type="term" value="P:DNA repair"/>
    <property type="evidence" value="ECO:0007669"/>
    <property type="project" value="InterPro"/>
</dbReference>
<evidence type="ECO:0000313" key="3">
    <source>
        <dbReference type="Proteomes" id="UP000225108"/>
    </source>
</evidence>
<proteinExistence type="predicted"/>
<evidence type="ECO:0000256" key="1">
    <source>
        <dbReference type="SAM" id="MobiDB-lite"/>
    </source>
</evidence>
<dbReference type="EMBL" id="PEBD01000004">
    <property type="protein sequence ID" value="PHV68153.1"/>
    <property type="molecule type" value="Genomic_DNA"/>
</dbReference>
<accession>A0A2G3PQZ6</accession>
<dbReference type="GO" id="GO:0003824">
    <property type="term" value="F:catalytic activity"/>
    <property type="evidence" value="ECO:0007669"/>
    <property type="project" value="InterPro"/>
</dbReference>
<dbReference type="SUPFAM" id="SSF48150">
    <property type="entry name" value="DNA-glycosylase"/>
    <property type="match status" value="1"/>
</dbReference>